<feature type="domain" description="MurNAc-LAA" evidence="4">
    <location>
        <begin position="68"/>
        <end position="173"/>
    </location>
</feature>
<dbReference type="RefSeq" id="WP_224033309.1">
    <property type="nucleotide sequence ID" value="NZ_AP024849.1"/>
</dbReference>
<dbReference type="Gene3D" id="3.40.630.40">
    <property type="entry name" value="Zn-dependent exopeptidases"/>
    <property type="match status" value="1"/>
</dbReference>
<evidence type="ECO:0000256" key="2">
    <source>
        <dbReference type="ARBA" id="ARBA00022801"/>
    </source>
</evidence>
<sequence length="314" mass="34842">MKDFIIAIGHTASGNAGCGAVDKLDESDCNRAVGPLVQKYMEQSGKTTSLLRIDVANSYNCADCYTRASQANDIGAEWYVEIHFNSGKGGVGDGTEVCISNQSAEVITMAAQVSSSISNALGIQDRGVRTENLIVLKRTSMKAILVECMFVDCGDATVYNADTIALAIAEGLLGSTISNTPDLGWNKSKDGTKWWYCTDTENQYYYKSEWKLIDSYWYLFNDNGFCHTGWVNYTTQKDKKDIWYYLDKTSCQLAIGWKKVDGSWYFFNTDGEMQIGWIKDNGKDYCLYSSGAMISSIDMYGYRFASDGVATKLS</sequence>
<dbReference type="PROSITE" id="PS51170">
    <property type="entry name" value="CW"/>
    <property type="match status" value="1"/>
</dbReference>
<evidence type="ECO:0000256" key="3">
    <source>
        <dbReference type="PROSITE-ProRule" id="PRU00591"/>
    </source>
</evidence>
<reference evidence="6" key="1">
    <citation type="submission" date="2021-07" db="EMBL/GenBank/DDBJ databases">
        <title>Complete genome sequencing of a Clostridium isolate.</title>
        <authorList>
            <person name="Ueki A."/>
            <person name="Tonouchi A."/>
        </authorList>
    </citation>
    <scope>NUCLEOTIDE SEQUENCE [LARGE SCALE GENOMIC DNA]</scope>
    <source>
        <strain evidence="6">C5S11</strain>
    </source>
</reference>
<dbReference type="PANTHER" id="PTHR30404:SF0">
    <property type="entry name" value="N-ACETYLMURAMOYL-L-ALANINE AMIDASE AMIC"/>
    <property type="match status" value="1"/>
</dbReference>
<dbReference type="InterPro" id="IPR002508">
    <property type="entry name" value="MurNAc-LAA_cat"/>
</dbReference>
<dbReference type="Pfam" id="PF01520">
    <property type="entry name" value="Amidase_3"/>
    <property type="match status" value="1"/>
</dbReference>
<dbReference type="SUPFAM" id="SSF53187">
    <property type="entry name" value="Zn-dependent exopeptidases"/>
    <property type="match status" value="1"/>
</dbReference>
<dbReference type="EMBL" id="AP024849">
    <property type="protein sequence ID" value="BCZ46912.1"/>
    <property type="molecule type" value="Genomic_DNA"/>
</dbReference>
<protein>
    <recommendedName>
        <fullName evidence="4">MurNAc-LAA domain-containing protein</fullName>
    </recommendedName>
</protein>
<dbReference type="Pfam" id="PF01473">
    <property type="entry name" value="Choline_bind_1"/>
    <property type="match status" value="1"/>
</dbReference>
<dbReference type="InterPro" id="IPR018337">
    <property type="entry name" value="Cell_wall/Cho-bd_repeat"/>
</dbReference>
<evidence type="ECO:0000259" key="4">
    <source>
        <dbReference type="SMART" id="SM00646"/>
    </source>
</evidence>
<evidence type="ECO:0000256" key="1">
    <source>
        <dbReference type="ARBA" id="ARBA00022737"/>
    </source>
</evidence>
<dbReference type="CDD" id="cd02696">
    <property type="entry name" value="MurNAc-LAA"/>
    <property type="match status" value="1"/>
</dbReference>
<dbReference type="SUPFAM" id="SSF69360">
    <property type="entry name" value="Cell wall binding repeat"/>
    <property type="match status" value="1"/>
</dbReference>
<accession>A0ABN6IXR2</accession>
<dbReference type="Pfam" id="PF19127">
    <property type="entry name" value="Choline_bind_3"/>
    <property type="match status" value="1"/>
</dbReference>
<proteinExistence type="predicted"/>
<dbReference type="SMART" id="SM00646">
    <property type="entry name" value="Ami_3"/>
    <property type="match status" value="1"/>
</dbReference>
<gene>
    <name evidence="5" type="ORF">psyc5s11_29790</name>
</gene>
<keyword evidence="2" id="KW-0378">Hydrolase</keyword>
<evidence type="ECO:0000313" key="5">
    <source>
        <dbReference type="EMBL" id="BCZ46912.1"/>
    </source>
</evidence>
<dbReference type="InterPro" id="IPR050695">
    <property type="entry name" value="N-acetylmuramoyl_amidase_3"/>
</dbReference>
<organism evidence="5 6">
    <name type="scientific">Clostridium gelidum</name>
    <dbReference type="NCBI Taxonomy" id="704125"/>
    <lineage>
        <taxon>Bacteria</taxon>
        <taxon>Bacillati</taxon>
        <taxon>Bacillota</taxon>
        <taxon>Clostridia</taxon>
        <taxon>Eubacteriales</taxon>
        <taxon>Clostridiaceae</taxon>
        <taxon>Clostridium</taxon>
    </lineage>
</organism>
<name>A0ABN6IXR2_9CLOT</name>
<keyword evidence="1" id="KW-0677">Repeat</keyword>
<dbReference type="Proteomes" id="UP000824633">
    <property type="component" value="Chromosome"/>
</dbReference>
<feature type="repeat" description="Cell wall-binding" evidence="3">
    <location>
        <begin position="254"/>
        <end position="273"/>
    </location>
</feature>
<keyword evidence="6" id="KW-1185">Reference proteome</keyword>
<dbReference type="Gene3D" id="2.10.270.10">
    <property type="entry name" value="Cholin Binding"/>
    <property type="match status" value="1"/>
</dbReference>
<evidence type="ECO:0000313" key="6">
    <source>
        <dbReference type="Proteomes" id="UP000824633"/>
    </source>
</evidence>
<dbReference type="PANTHER" id="PTHR30404">
    <property type="entry name" value="N-ACETYLMURAMOYL-L-ALANINE AMIDASE"/>
    <property type="match status" value="1"/>
</dbReference>